<feature type="region of interest" description="Disordered" evidence="1">
    <location>
        <begin position="57"/>
        <end position="77"/>
    </location>
</feature>
<name>U7E0P3_POPTR</name>
<dbReference type="AlphaFoldDB" id="U7E0P3"/>
<protein>
    <submittedName>
        <fullName evidence="2">Uncharacterized protein</fullName>
    </submittedName>
</protein>
<proteinExistence type="predicted"/>
<organism evidence="2">
    <name type="scientific">Populus trichocarpa</name>
    <name type="common">Western balsam poplar</name>
    <name type="synonym">Populus balsamifera subsp. trichocarpa</name>
    <dbReference type="NCBI Taxonomy" id="3694"/>
    <lineage>
        <taxon>Eukaryota</taxon>
        <taxon>Viridiplantae</taxon>
        <taxon>Streptophyta</taxon>
        <taxon>Embryophyta</taxon>
        <taxon>Tracheophyta</taxon>
        <taxon>Spermatophyta</taxon>
        <taxon>Magnoliopsida</taxon>
        <taxon>eudicotyledons</taxon>
        <taxon>Gunneridae</taxon>
        <taxon>Pentapetalae</taxon>
        <taxon>rosids</taxon>
        <taxon>fabids</taxon>
        <taxon>Malpighiales</taxon>
        <taxon>Salicaceae</taxon>
        <taxon>Saliceae</taxon>
        <taxon>Populus</taxon>
    </lineage>
</organism>
<feature type="compositionally biased region" description="Basic and acidic residues" evidence="1">
    <location>
        <begin position="60"/>
        <end position="72"/>
    </location>
</feature>
<evidence type="ECO:0000313" key="2">
    <source>
        <dbReference type="EMBL" id="PNS22803.1"/>
    </source>
</evidence>
<gene>
    <name evidence="2" type="ORF">POPTR_T113400</name>
</gene>
<accession>U7E0P3</accession>
<evidence type="ECO:0000256" key="1">
    <source>
        <dbReference type="SAM" id="MobiDB-lite"/>
    </source>
</evidence>
<dbReference type="EMBL" id="KZ623439">
    <property type="protein sequence ID" value="PNS22803.1"/>
    <property type="molecule type" value="Genomic_DNA"/>
</dbReference>
<reference evidence="2" key="1">
    <citation type="journal article" date="2006" name="Science">
        <title>The genome of black cottonwood, Populus trichocarpa (Torr. &amp; Gray).</title>
        <authorList>
            <person name="Tuskan G.A."/>
            <person name="Difazio S."/>
            <person name="Jansson S."/>
            <person name="Bohlmann J."/>
            <person name="Grigoriev I."/>
            <person name="Hellsten U."/>
            <person name="Putnam N."/>
            <person name="Ralph S."/>
            <person name="Rombauts S."/>
            <person name="Salamov A."/>
            <person name="Schein J."/>
            <person name="Sterck L."/>
            <person name="Aerts A."/>
            <person name="Bhalerao R.R."/>
            <person name="Bhalerao R.P."/>
            <person name="Blaudez D."/>
            <person name="Boerjan W."/>
            <person name="Brun A."/>
            <person name="Brunner A."/>
            <person name="Busov V."/>
            <person name="Campbell M."/>
            <person name="Carlson J."/>
            <person name="Chalot M."/>
            <person name="Chapman J."/>
            <person name="Chen G.L."/>
            <person name="Cooper D."/>
            <person name="Coutinho P.M."/>
            <person name="Couturier J."/>
            <person name="Covert S."/>
            <person name="Cronk Q."/>
            <person name="Cunningham R."/>
            <person name="Davis J."/>
            <person name="Degroeve S."/>
            <person name="Dejardin A."/>
            <person name="Depamphilis C."/>
            <person name="Detter J."/>
            <person name="Dirks B."/>
            <person name="Dubchak I."/>
            <person name="Duplessis S."/>
            <person name="Ehlting J."/>
            <person name="Ellis B."/>
            <person name="Gendler K."/>
            <person name="Goodstein D."/>
            <person name="Gribskov M."/>
            <person name="Grimwood J."/>
            <person name="Groover A."/>
            <person name="Gunter L."/>
            <person name="Hamberger B."/>
            <person name="Heinze B."/>
            <person name="Helariutta Y."/>
            <person name="Henrissat B."/>
            <person name="Holligan D."/>
            <person name="Holt R."/>
            <person name="Huang W."/>
            <person name="Islam-Faridi N."/>
            <person name="Jones S."/>
            <person name="Jones-Rhoades M."/>
            <person name="Jorgensen R."/>
            <person name="Joshi C."/>
            <person name="Kangasjarvi J."/>
            <person name="Karlsson J."/>
            <person name="Kelleher C."/>
            <person name="Kirkpatrick R."/>
            <person name="Kirst M."/>
            <person name="Kohler A."/>
            <person name="Kalluri U."/>
            <person name="Larimer F."/>
            <person name="Leebens-Mack J."/>
            <person name="Leple J.C."/>
            <person name="Locascio P."/>
            <person name="Lou Y."/>
            <person name="Lucas S."/>
            <person name="Martin F."/>
            <person name="Montanini B."/>
            <person name="Napoli C."/>
            <person name="Nelson D.R."/>
            <person name="Nelson C."/>
            <person name="Nieminen K."/>
            <person name="Nilsson O."/>
            <person name="Pereda V."/>
            <person name="Peter G."/>
            <person name="Philippe R."/>
            <person name="Pilate G."/>
            <person name="Poliakov A."/>
            <person name="Razumovskaya J."/>
            <person name="Richardson P."/>
            <person name="Rinaldi C."/>
            <person name="Ritland K."/>
            <person name="Rouze P."/>
            <person name="Ryaboy D."/>
            <person name="Schmutz J."/>
            <person name="Schrader J."/>
            <person name="Segerman B."/>
            <person name="Shin H."/>
            <person name="Siddiqui A."/>
            <person name="Sterky F."/>
            <person name="Terry A."/>
            <person name="Tsai C.J."/>
            <person name="Uberbacher E."/>
            <person name="Unneberg P."/>
            <person name="Vahala J."/>
            <person name="Wall K."/>
            <person name="Wessler S."/>
            <person name="Yang G."/>
            <person name="Yin T."/>
            <person name="Douglas C."/>
            <person name="Marra M."/>
            <person name="Sandberg G."/>
            <person name="Van de Peer Y."/>
            <person name="Rokhsar D."/>
        </authorList>
    </citation>
    <scope>NUCLEOTIDE SEQUENCE [LARGE SCALE GENOMIC DNA]</scope>
    <source>
        <strain evidence="2">Nisqually-1</strain>
    </source>
</reference>
<dbReference type="InParanoid" id="U7E0P3"/>
<reference evidence="2" key="2">
    <citation type="submission" date="2017-07" db="EMBL/GenBank/DDBJ databases">
        <title>WGS assembly of Populus trichocarpa.</title>
        <authorList>
            <person name="Tuskan G."/>
            <person name="Difazio S."/>
            <person name="Jansson S."/>
            <person name="Bohlmann J."/>
            <person name="Grigoriev I."/>
            <person name="Hellsten U."/>
            <person name="Putnam N."/>
            <person name="Ralph S."/>
            <person name="Rombauts S."/>
            <person name="Salamov A."/>
            <person name="Schein J."/>
            <person name="Sterck L."/>
            <person name="Aerts A."/>
            <person name="Bhalerao R."/>
            <person name="Bhalerao R."/>
            <person name="Blaudez D."/>
            <person name="Boerjan W."/>
            <person name="Brun A."/>
            <person name="Brunner A."/>
            <person name="Busov V."/>
            <person name="Campbell M."/>
            <person name="Carlson J."/>
            <person name="Chalot M."/>
            <person name="Chapman J."/>
            <person name="Chen G."/>
            <person name="Cooper D."/>
            <person name="Coutinho P."/>
            <person name="Couturier J."/>
            <person name="Covert S."/>
            <person name="Cronk Q."/>
            <person name="Cunningham R."/>
            <person name="Davis J."/>
            <person name="Degroeve S."/>
            <person name="Dejardin A."/>
            <person name="Depamphilis C."/>
            <person name="Detter J."/>
            <person name="Dirks B."/>
            <person name="Dubchak I."/>
            <person name="Duplessis S."/>
            <person name="Ehlting J."/>
            <person name="Ellis B."/>
            <person name="Gendler K."/>
            <person name="Goodstein D."/>
            <person name="Gribskov M."/>
            <person name="Grimwood J."/>
            <person name="Groover A."/>
            <person name="Gunter L."/>
            <person name="Hamberger B."/>
            <person name="Heinze B."/>
            <person name="Helariutta Y."/>
            <person name="Henrissat B."/>
            <person name="Holligan D."/>
            <person name="Holt R."/>
            <person name="Huang W."/>
            <person name="Islam-Faridi N."/>
            <person name="Jones S."/>
            <person name="Jones-Rhoades M."/>
            <person name="Jorgensen R."/>
            <person name="Joshi C."/>
            <person name="Kangasjarvi J."/>
            <person name="Karlsson J."/>
            <person name="Kelleher C."/>
            <person name="Kirkpatrick R."/>
            <person name="Kirst M."/>
            <person name="Kohler A."/>
            <person name="Kalluri U."/>
            <person name="Larimer F."/>
            <person name="Leebens-Mack J."/>
            <person name="Leple J."/>
            <person name="Locascio P."/>
            <person name="Lou Y."/>
            <person name="Lucas S."/>
            <person name="Martin F."/>
            <person name="Montanini B."/>
            <person name="Napoli C."/>
            <person name="Nelson D."/>
            <person name="Nelson C."/>
            <person name="Nieminen K."/>
            <person name="Nilsson O."/>
            <person name="Pereda V."/>
            <person name="Peter G."/>
            <person name="Philippe R."/>
            <person name="Pilate G."/>
            <person name="Poliakov A."/>
            <person name="Razumovskaya J."/>
            <person name="Richardson P."/>
            <person name="Rinaldi C."/>
            <person name="Ritland K."/>
            <person name="Rouze P."/>
            <person name="Ryaboy D."/>
            <person name="Schmutz J."/>
            <person name="Schrader J."/>
            <person name="Segerman B."/>
            <person name="Shin H."/>
            <person name="Siddiqui A."/>
            <person name="Sterky F."/>
            <person name="Terry A."/>
            <person name="Tsai C."/>
            <person name="Uberbacher E."/>
            <person name="Unneberg P."/>
            <person name="Vahala J."/>
            <person name="Wall K."/>
            <person name="Wessler S."/>
            <person name="Yang G."/>
            <person name="Yin T."/>
            <person name="Douglas C."/>
            <person name="Marra M."/>
            <person name="Sandberg G."/>
            <person name="Van De Peer Y."/>
            <person name="Rokhsar D."/>
        </authorList>
    </citation>
    <scope>NUCLEOTIDE SEQUENCE</scope>
    <source>
        <strain evidence="2">Nisqually-1</strain>
    </source>
</reference>
<sequence length="148" mass="15435">MGFIFFSSASGGRSGDAAVADVVDGADGSMLPRRGFGVDGSVGAGGTAAVGQCARRLRKERPAGQKGDRGSEEMGNVSARSLVGGDEAVLWCCLWSVEDERAGFVSCGQKLTLLEVGWRREGWVGREEGLCAEGNGCGLEMRGCERGR</sequence>
<dbReference type="HOGENOM" id="CLU_1761908_0_0_1"/>